<dbReference type="STRING" id="517418.Ctha_1818"/>
<evidence type="ECO:0000313" key="4">
    <source>
        <dbReference type="Proteomes" id="UP000001208"/>
    </source>
</evidence>
<dbReference type="PRINTS" id="PR00081">
    <property type="entry name" value="GDHRDH"/>
</dbReference>
<keyword evidence="2" id="KW-0560">Oxidoreductase</keyword>
<comment type="similarity">
    <text evidence="1">Belongs to the short-chain dehydrogenases/reductases (SDR) family.</text>
</comment>
<name>B3QTS7_CHLT3</name>
<evidence type="ECO:0000256" key="1">
    <source>
        <dbReference type="ARBA" id="ARBA00006484"/>
    </source>
</evidence>
<dbReference type="EMBL" id="CP001100">
    <property type="protein sequence ID" value="ACF14275.1"/>
    <property type="molecule type" value="Genomic_DNA"/>
</dbReference>
<organism evidence="3 4">
    <name type="scientific">Chloroherpeton thalassium (strain ATCC 35110 / GB-78)</name>
    <dbReference type="NCBI Taxonomy" id="517418"/>
    <lineage>
        <taxon>Bacteria</taxon>
        <taxon>Pseudomonadati</taxon>
        <taxon>Chlorobiota</taxon>
        <taxon>Chlorobiia</taxon>
        <taxon>Chlorobiales</taxon>
        <taxon>Chloroherpetonaceae</taxon>
        <taxon>Chloroherpeton</taxon>
    </lineage>
</organism>
<sequence length="246" mass="27781">MKRDATQKVCFITGASGRLGREIAISLAGRGYAICFTYFSSEERAQDTLDELQRISPSSTMIYCDVAKVESIQKAFEFFRTQYSRLDLAITNASNFFPTLLPNIAEKDWDNLVNTNLKGTFFTMQEAVKIMQAQDFTSRIITITDISAELVWRRFAPYTVSKSGIQHLTKIFAKEFAPKILVNSIAPGTLLLNPDRDTAYEAEILKKIPLQKFGSPNDIVQAVMFLVDSEYITGEILRIDGGRRLY</sequence>
<dbReference type="Gene3D" id="3.40.50.720">
    <property type="entry name" value="NAD(P)-binding Rossmann-like Domain"/>
    <property type="match status" value="1"/>
</dbReference>
<dbReference type="Proteomes" id="UP000001208">
    <property type="component" value="Chromosome"/>
</dbReference>
<proteinExistence type="inferred from homology"/>
<evidence type="ECO:0000313" key="3">
    <source>
        <dbReference type="EMBL" id="ACF14275.1"/>
    </source>
</evidence>
<gene>
    <name evidence="3" type="ordered locus">Ctha_1818</name>
</gene>
<dbReference type="PROSITE" id="PS00061">
    <property type="entry name" value="ADH_SHORT"/>
    <property type="match status" value="1"/>
</dbReference>
<dbReference type="InterPro" id="IPR036291">
    <property type="entry name" value="NAD(P)-bd_dom_sf"/>
</dbReference>
<dbReference type="Pfam" id="PF13561">
    <property type="entry name" value="adh_short_C2"/>
    <property type="match status" value="1"/>
</dbReference>
<dbReference type="HOGENOM" id="CLU_010194_1_3_10"/>
<dbReference type="PANTHER" id="PTHR43639:SF1">
    <property type="entry name" value="SHORT-CHAIN DEHYDROGENASE_REDUCTASE FAMILY PROTEIN"/>
    <property type="match status" value="1"/>
</dbReference>
<dbReference type="InterPro" id="IPR002347">
    <property type="entry name" value="SDR_fam"/>
</dbReference>
<evidence type="ECO:0000256" key="2">
    <source>
        <dbReference type="ARBA" id="ARBA00023002"/>
    </source>
</evidence>
<dbReference type="RefSeq" id="WP_012500359.1">
    <property type="nucleotide sequence ID" value="NC_011026.1"/>
</dbReference>
<dbReference type="PANTHER" id="PTHR43639">
    <property type="entry name" value="OXIDOREDUCTASE, SHORT-CHAIN DEHYDROGENASE/REDUCTASE FAMILY (AFU_ORTHOLOGUE AFUA_5G02870)"/>
    <property type="match status" value="1"/>
</dbReference>
<dbReference type="AlphaFoldDB" id="B3QTS7"/>
<dbReference type="InterPro" id="IPR020904">
    <property type="entry name" value="Sc_DH/Rdtase_CS"/>
</dbReference>
<keyword evidence="4" id="KW-1185">Reference proteome</keyword>
<protein>
    <submittedName>
        <fullName evidence="3">Short-chain dehydrogenase/reductase SDR</fullName>
    </submittedName>
</protein>
<dbReference type="SUPFAM" id="SSF51735">
    <property type="entry name" value="NAD(P)-binding Rossmann-fold domains"/>
    <property type="match status" value="1"/>
</dbReference>
<dbReference type="GO" id="GO:0016491">
    <property type="term" value="F:oxidoreductase activity"/>
    <property type="evidence" value="ECO:0007669"/>
    <property type="project" value="UniProtKB-KW"/>
</dbReference>
<dbReference type="KEGG" id="cts:Ctha_1818"/>
<dbReference type="eggNOG" id="COG1028">
    <property type="taxonomic scope" value="Bacteria"/>
</dbReference>
<dbReference type="OrthoDB" id="9803333at2"/>
<accession>B3QTS7</accession>
<reference evidence="3 4" key="1">
    <citation type="submission" date="2008-06" db="EMBL/GenBank/DDBJ databases">
        <title>Complete sequence of Chloroherpeton thalassium ATCC 35110.</title>
        <authorList>
            <consortium name="US DOE Joint Genome Institute"/>
            <person name="Lucas S."/>
            <person name="Copeland A."/>
            <person name="Lapidus A."/>
            <person name="Glavina del Rio T."/>
            <person name="Dalin E."/>
            <person name="Tice H."/>
            <person name="Bruce D."/>
            <person name="Goodwin L."/>
            <person name="Pitluck S."/>
            <person name="Schmutz J."/>
            <person name="Larimer F."/>
            <person name="Land M."/>
            <person name="Hauser L."/>
            <person name="Kyrpides N."/>
            <person name="Mikhailova N."/>
            <person name="Liu Z."/>
            <person name="Li T."/>
            <person name="Zhao F."/>
            <person name="Overmann J."/>
            <person name="Bryant D.A."/>
            <person name="Richardson P."/>
        </authorList>
    </citation>
    <scope>NUCLEOTIDE SEQUENCE [LARGE SCALE GENOMIC DNA]</scope>
    <source>
        <strain evidence="4">ATCC 35110 / GB-78</strain>
    </source>
</reference>